<reference evidence="2" key="1">
    <citation type="submission" date="2016-10" db="EMBL/GenBank/DDBJ databases">
        <authorList>
            <person name="Varghese N."/>
            <person name="Submissions S."/>
        </authorList>
    </citation>
    <scope>NUCLEOTIDE SEQUENCE [LARGE SCALE GENOMIC DNA]</scope>
    <source>
        <strain evidence="2">ATCC 700689</strain>
    </source>
</reference>
<accession>A0A1G8SDY1</accession>
<dbReference type="EMBL" id="FNCO01000025">
    <property type="protein sequence ID" value="SDJ27452.1"/>
    <property type="molecule type" value="Genomic_DNA"/>
</dbReference>
<protein>
    <recommendedName>
        <fullName evidence="3">DUF1652 domain-containing protein</fullName>
    </recommendedName>
</protein>
<dbReference type="Proteomes" id="UP000182894">
    <property type="component" value="Unassembled WGS sequence"/>
</dbReference>
<evidence type="ECO:0000313" key="2">
    <source>
        <dbReference type="Proteomes" id="UP000182894"/>
    </source>
</evidence>
<dbReference type="AlphaFoldDB" id="A0A1G8SDY1"/>
<dbReference type="InterPro" id="IPR012448">
    <property type="entry name" value="DUF1652"/>
</dbReference>
<organism evidence="1 2">
    <name type="scientific">Pseudomonas abietaniphila</name>
    <dbReference type="NCBI Taxonomy" id="89065"/>
    <lineage>
        <taxon>Bacteria</taxon>
        <taxon>Pseudomonadati</taxon>
        <taxon>Pseudomonadota</taxon>
        <taxon>Gammaproteobacteria</taxon>
        <taxon>Pseudomonadales</taxon>
        <taxon>Pseudomonadaceae</taxon>
        <taxon>Pseudomonas</taxon>
    </lineage>
</organism>
<name>A0A1G8SDY1_9PSED</name>
<gene>
    <name evidence="1" type="ORF">SAMN05216605_12513</name>
</gene>
<dbReference type="OrthoDB" id="6993535at2"/>
<dbReference type="RefSeq" id="WP_074758837.1">
    <property type="nucleotide sequence ID" value="NZ_CP155619.1"/>
</dbReference>
<proteinExistence type="predicted"/>
<keyword evidence="2" id="KW-1185">Reference proteome</keyword>
<evidence type="ECO:0000313" key="1">
    <source>
        <dbReference type="EMBL" id="SDJ27452.1"/>
    </source>
</evidence>
<dbReference type="Pfam" id="PF07865">
    <property type="entry name" value="DUF1652"/>
    <property type="match status" value="1"/>
</dbReference>
<evidence type="ECO:0008006" key="3">
    <source>
        <dbReference type="Google" id="ProtNLM"/>
    </source>
</evidence>
<sequence>MAISPLELRHIVECGFLPMQCRCSIDERGFLSIDLVDPASGRNLVAGGISVAELSTSRAIANFIAELKTKVASSSDANIRNTA</sequence>
<dbReference type="STRING" id="89065.SAMN05216605_12513"/>